<dbReference type="RefSeq" id="WP_159397224.1">
    <property type="nucleotide sequence ID" value="NZ_CP012673.1"/>
</dbReference>
<dbReference type="Gene3D" id="3.60.21.10">
    <property type="match status" value="1"/>
</dbReference>
<dbReference type="SUPFAM" id="SSF56300">
    <property type="entry name" value="Metallo-dependent phosphatases"/>
    <property type="match status" value="1"/>
</dbReference>
<keyword evidence="1" id="KW-0479">Metal-binding</keyword>
<keyword evidence="3" id="KW-0472">Membrane</keyword>
<accession>A0A2L0EVT5</accession>
<evidence type="ECO:0000259" key="4">
    <source>
        <dbReference type="Pfam" id="PF00149"/>
    </source>
</evidence>
<dbReference type="OrthoDB" id="9780884at2"/>
<dbReference type="GO" id="GO:0016020">
    <property type="term" value="C:membrane"/>
    <property type="evidence" value="ECO:0007669"/>
    <property type="project" value="GOC"/>
</dbReference>
<name>A0A2L0EVT5_SORCE</name>
<evidence type="ECO:0000256" key="3">
    <source>
        <dbReference type="SAM" id="Phobius"/>
    </source>
</evidence>
<gene>
    <name evidence="5" type="ORF">SOCE26_048580</name>
</gene>
<feature type="transmembrane region" description="Helical" evidence="3">
    <location>
        <begin position="70"/>
        <end position="92"/>
    </location>
</feature>
<proteinExistence type="predicted"/>
<sequence length="400" mass="43304">MLPLLPLPLTTQVFLVVLALGAASAALLARELFRTRVARALLAAAYVIPAIGLALWDAGREPWAALGVRLAWTGLIVLAPAAALLFVAALIFRGLAALRRGLAALRRPRPAARVPPAPDGSRRALVQASLSVLPAAAASASLRGLTNAPDEPRVRLVRMRFRGLHPDLEGLRILQLSDLHLGVSKRVEHLEASLRRVAPLAPDLIVLTGDVADDLGELKAALDAVHRHRPRLGAFAALGNHEYLHDIRRTRPLYEQSPVPLLVDRGVTLSVGRARLHIAGADDPVVLGGEGLWRALERSVARCRDGAPDDAFRLLLCHRPEGFRAAAERGFHLTLAGHTHGGQIGLLGRSAFQSLWPEDYLWGTYTRGESRLYTTSGFGHWFPFRLGCPTEAPIIVLERA</sequence>
<evidence type="ECO:0000256" key="1">
    <source>
        <dbReference type="ARBA" id="ARBA00022723"/>
    </source>
</evidence>
<dbReference type="InterPro" id="IPR004843">
    <property type="entry name" value="Calcineurin-like_PHP"/>
</dbReference>
<dbReference type="Pfam" id="PF00149">
    <property type="entry name" value="Metallophos"/>
    <property type="match status" value="1"/>
</dbReference>
<feature type="transmembrane region" description="Helical" evidence="3">
    <location>
        <begin position="12"/>
        <end position="29"/>
    </location>
</feature>
<evidence type="ECO:0000256" key="2">
    <source>
        <dbReference type="ARBA" id="ARBA00022801"/>
    </source>
</evidence>
<dbReference type="Proteomes" id="UP000238348">
    <property type="component" value="Chromosome"/>
</dbReference>
<organism evidence="5 6">
    <name type="scientific">Sorangium cellulosum</name>
    <name type="common">Polyangium cellulosum</name>
    <dbReference type="NCBI Taxonomy" id="56"/>
    <lineage>
        <taxon>Bacteria</taxon>
        <taxon>Pseudomonadati</taxon>
        <taxon>Myxococcota</taxon>
        <taxon>Polyangia</taxon>
        <taxon>Polyangiales</taxon>
        <taxon>Polyangiaceae</taxon>
        <taxon>Sorangium</taxon>
    </lineage>
</organism>
<dbReference type="InterPro" id="IPR029052">
    <property type="entry name" value="Metallo-depent_PP-like"/>
</dbReference>
<dbReference type="GO" id="GO:0009245">
    <property type="term" value="P:lipid A biosynthetic process"/>
    <property type="evidence" value="ECO:0007669"/>
    <property type="project" value="TreeGrafter"/>
</dbReference>
<reference evidence="5 6" key="1">
    <citation type="submission" date="2015-09" db="EMBL/GenBank/DDBJ databases">
        <title>Sorangium comparison.</title>
        <authorList>
            <person name="Zaburannyi N."/>
            <person name="Bunk B."/>
            <person name="Overmann J."/>
            <person name="Mueller R."/>
        </authorList>
    </citation>
    <scope>NUCLEOTIDE SEQUENCE [LARGE SCALE GENOMIC DNA]</scope>
    <source>
        <strain evidence="5 6">So ce26</strain>
    </source>
</reference>
<evidence type="ECO:0000313" key="6">
    <source>
        <dbReference type="Proteomes" id="UP000238348"/>
    </source>
</evidence>
<dbReference type="PANTHER" id="PTHR31302:SF31">
    <property type="entry name" value="PHOSPHODIESTERASE YAEI"/>
    <property type="match status" value="1"/>
</dbReference>
<dbReference type="GO" id="GO:0008758">
    <property type="term" value="F:UDP-2,3-diacylglucosamine hydrolase activity"/>
    <property type="evidence" value="ECO:0007669"/>
    <property type="project" value="TreeGrafter"/>
</dbReference>
<dbReference type="GO" id="GO:0046872">
    <property type="term" value="F:metal ion binding"/>
    <property type="evidence" value="ECO:0007669"/>
    <property type="project" value="UniProtKB-KW"/>
</dbReference>
<feature type="transmembrane region" description="Helical" evidence="3">
    <location>
        <begin position="41"/>
        <end position="58"/>
    </location>
</feature>
<dbReference type="InterPro" id="IPR051158">
    <property type="entry name" value="Metallophosphoesterase_sf"/>
</dbReference>
<keyword evidence="3" id="KW-1133">Transmembrane helix</keyword>
<evidence type="ECO:0000313" key="5">
    <source>
        <dbReference type="EMBL" id="AUX43410.1"/>
    </source>
</evidence>
<dbReference type="EMBL" id="CP012673">
    <property type="protein sequence ID" value="AUX43410.1"/>
    <property type="molecule type" value="Genomic_DNA"/>
</dbReference>
<feature type="domain" description="Calcineurin-like phosphoesterase" evidence="4">
    <location>
        <begin position="171"/>
        <end position="340"/>
    </location>
</feature>
<protein>
    <recommendedName>
        <fullName evidence="4">Calcineurin-like phosphoesterase domain-containing protein</fullName>
    </recommendedName>
</protein>
<dbReference type="AlphaFoldDB" id="A0A2L0EVT5"/>
<dbReference type="PANTHER" id="PTHR31302">
    <property type="entry name" value="TRANSMEMBRANE PROTEIN WITH METALLOPHOSPHOESTERASE DOMAIN-RELATED"/>
    <property type="match status" value="1"/>
</dbReference>
<keyword evidence="2" id="KW-0378">Hydrolase</keyword>
<keyword evidence="3" id="KW-0812">Transmembrane</keyword>